<gene>
    <name evidence="3" type="ORF">HYPSUDRAFT_44843</name>
</gene>
<dbReference type="OrthoDB" id="3265004at2759"/>
<dbReference type="EMBL" id="KN817584">
    <property type="protein sequence ID" value="KJA18846.1"/>
    <property type="molecule type" value="Genomic_DNA"/>
</dbReference>
<feature type="transmembrane region" description="Helical" evidence="2">
    <location>
        <begin position="93"/>
        <end position="111"/>
    </location>
</feature>
<reference evidence="4" key="1">
    <citation type="submission" date="2014-04" db="EMBL/GenBank/DDBJ databases">
        <title>Evolutionary Origins and Diversification of the Mycorrhizal Mutualists.</title>
        <authorList>
            <consortium name="DOE Joint Genome Institute"/>
            <consortium name="Mycorrhizal Genomics Consortium"/>
            <person name="Kohler A."/>
            <person name="Kuo A."/>
            <person name="Nagy L.G."/>
            <person name="Floudas D."/>
            <person name="Copeland A."/>
            <person name="Barry K.W."/>
            <person name="Cichocki N."/>
            <person name="Veneault-Fourrey C."/>
            <person name="LaButti K."/>
            <person name="Lindquist E.A."/>
            <person name="Lipzen A."/>
            <person name="Lundell T."/>
            <person name="Morin E."/>
            <person name="Murat C."/>
            <person name="Riley R."/>
            <person name="Ohm R."/>
            <person name="Sun H."/>
            <person name="Tunlid A."/>
            <person name="Henrissat B."/>
            <person name="Grigoriev I.V."/>
            <person name="Hibbett D.S."/>
            <person name="Martin F."/>
        </authorList>
    </citation>
    <scope>NUCLEOTIDE SEQUENCE [LARGE SCALE GENOMIC DNA]</scope>
    <source>
        <strain evidence="4">FD-334 SS-4</strain>
    </source>
</reference>
<feature type="transmembrane region" description="Helical" evidence="2">
    <location>
        <begin position="174"/>
        <end position="196"/>
    </location>
</feature>
<feature type="transmembrane region" description="Helical" evidence="2">
    <location>
        <begin position="12"/>
        <end position="31"/>
    </location>
</feature>
<dbReference type="Proteomes" id="UP000054270">
    <property type="component" value="Unassembled WGS sequence"/>
</dbReference>
<evidence type="ECO:0000313" key="4">
    <source>
        <dbReference type="Proteomes" id="UP000054270"/>
    </source>
</evidence>
<feature type="transmembrane region" description="Helical" evidence="2">
    <location>
        <begin position="131"/>
        <end position="154"/>
    </location>
</feature>
<evidence type="ECO:0000313" key="3">
    <source>
        <dbReference type="EMBL" id="KJA18846.1"/>
    </source>
</evidence>
<keyword evidence="4" id="KW-1185">Reference proteome</keyword>
<proteinExistence type="predicted"/>
<feature type="region of interest" description="Disordered" evidence="1">
    <location>
        <begin position="256"/>
        <end position="280"/>
    </location>
</feature>
<evidence type="ECO:0000256" key="2">
    <source>
        <dbReference type="SAM" id="Phobius"/>
    </source>
</evidence>
<keyword evidence="2" id="KW-0812">Transmembrane</keyword>
<evidence type="ECO:0000256" key="1">
    <source>
        <dbReference type="SAM" id="MobiDB-lite"/>
    </source>
</evidence>
<accession>A0A0D2NQ01</accession>
<sequence>MTRKSPKNQIVLGLITALYVLSVIGGLIIWVDLNLLIGTSGESRSESLSAEFNAFSSPHNLLLVNLTQNLPPILADGLLIWRCFKIYNNSFRIIALSLLLFLAEIALYLTVTVLDGIPTIQLTVATHNGLISAALFTTLAVTLWTTSLIAYRIYSASTHILNGARPRFYNILEIIIQTSFIYSLTLVMNAVLAAIPPNQGNPWTFLTASNYIATIFLGVAGIAPTLMVARVALLSNSIVADTGETTIGVSAIQFGEQNPSPNAGEAVHSNSMSEGETSST</sequence>
<organism evidence="3 4">
    <name type="scientific">Hypholoma sublateritium (strain FD-334 SS-4)</name>
    <dbReference type="NCBI Taxonomy" id="945553"/>
    <lineage>
        <taxon>Eukaryota</taxon>
        <taxon>Fungi</taxon>
        <taxon>Dikarya</taxon>
        <taxon>Basidiomycota</taxon>
        <taxon>Agaricomycotina</taxon>
        <taxon>Agaricomycetes</taxon>
        <taxon>Agaricomycetidae</taxon>
        <taxon>Agaricales</taxon>
        <taxon>Agaricineae</taxon>
        <taxon>Strophariaceae</taxon>
        <taxon>Hypholoma</taxon>
    </lineage>
</organism>
<protein>
    <submittedName>
        <fullName evidence="3">Uncharacterized protein</fullName>
    </submittedName>
</protein>
<feature type="transmembrane region" description="Helical" evidence="2">
    <location>
        <begin position="208"/>
        <end position="229"/>
    </location>
</feature>
<keyword evidence="2" id="KW-1133">Transmembrane helix</keyword>
<feature type="compositionally biased region" description="Polar residues" evidence="1">
    <location>
        <begin position="268"/>
        <end position="280"/>
    </location>
</feature>
<dbReference type="AlphaFoldDB" id="A0A0D2NQ01"/>
<keyword evidence="2" id="KW-0472">Membrane</keyword>
<name>A0A0D2NQ01_HYPSF</name>